<keyword evidence="7 10" id="KW-0822">Tryptophan biosynthesis</keyword>
<evidence type="ECO:0000256" key="8">
    <source>
        <dbReference type="ARBA" id="ARBA00023141"/>
    </source>
</evidence>
<gene>
    <name evidence="10 12" type="primary">trpF</name>
    <name evidence="12" type="ORF">DGMP_10210</name>
</gene>
<dbReference type="InterPro" id="IPR001240">
    <property type="entry name" value="PRAI_dom"/>
</dbReference>
<evidence type="ECO:0000313" key="12">
    <source>
        <dbReference type="EMBL" id="BCL60328.1"/>
    </source>
</evidence>
<sequence length="216" mass="23747">MNSVSRTRVKMCGTTRLEDAAAAVRYGVDALGFILYAPSPRYVSVKQAKKICDTLPPFVDRVGVVVNEKPERLVSLVEAVGFTHLQLHGEESVHYCEQLRENLPHVKLLKAFRVGELSVMENFTPYEDCVDGFLLDTWVKGEKGGTGKTFDWSIIRRLVLRLPVVLAGGLNRENIGAAIASVNPYAVDLNSGVESAPGIKDHQLLKQVMGQIVSGR</sequence>
<keyword evidence="9 10" id="KW-0413">Isomerase</keyword>
<protein>
    <recommendedName>
        <fullName evidence="5 10">N-(5'-phosphoribosyl)anthranilate isomerase</fullName>
        <shortName evidence="10">PRAI</shortName>
        <ecNumber evidence="4 10">5.3.1.24</ecNumber>
    </recommendedName>
</protein>
<dbReference type="UniPathway" id="UPA00035">
    <property type="reaction ID" value="UER00042"/>
</dbReference>
<evidence type="ECO:0000259" key="11">
    <source>
        <dbReference type="Pfam" id="PF00697"/>
    </source>
</evidence>
<dbReference type="NCBIfam" id="NF002298">
    <property type="entry name" value="PRK01222.1-4"/>
    <property type="match status" value="1"/>
</dbReference>
<dbReference type="FunFam" id="3.20.20.70:FF:000075">
    <property type="entry name" value="Tryptophan biosynthesis protein TRP1"/>
    <property type="match status" value="1"/>
</dbReference>
<dbReference type="Pfam" id="PF00697">
    <property type="entry name" value="PRAI"/>
    <property type="match status" value="1"/>
</dbReference>
<dbReference type="RefSeq" id="WP_228856466.1">
    <property type="nucleotide sequence ID" value="NZ_AP024086.1"/>
</dbReference>
<comment type="similarity">
    <text evidence="3 10">Belongs to the TrpF family.</text>
</comment>
<dbReference type="Proteomes" id="UP000826725">
    <property type="component" value="Chromosome"/>
</dbReference>
<evidence type="ECO:0000256" key="9">
    <source>
        <dbReference type="ARBA" id="ARBA00023235"/>
    </source>
</evidence>
<evidence type="ECO:0000256" key="6">
    <source>
        <dbReference type="ARBA" id="ARBA00022605"/>
    </source>
</evidence>
<evidence type="ECO:0000256" key="5">
    <source>
        <dbReference type="ARBA" id="ARBA00022272"/>
    </source>
</evidence>
<dbReference type="GO" id="GO:0000162">
    <property type="term" value="P:L-tryptophan biosynthetic process"/>
    <property type="evidence" value="ECO:0007669"/>
    <property type="project" value="UniProtKB-UniRule"/>
</dbReference>
<dbReference type="InterPro" id="IPR044643">
    <property type="entry name" value="TrpF_fam"/>
</dbReference>
<proteinExistence type="inferred from homology"/>
<keyword evidence="13" id="KW-1185">Reference proteome</keyword>
<dbReference type="CDD" id="cd00405">
    <property type="entry name" value="PRAI"/>
    <property type="match status" value="1"/>
</dbReference>
<evidence type="ECO:0000256" key="3">
    <source>
        <dbReference type="ARBA" id="ARBA00007571"/>
    </source>
</evidence>
<dbReference type="EC" id="5.3.1.24" evidence="4 10"/>
<dbReference type="PANTHER" id="PTHR42894:SF1">
    <property type="entry name" value="N-(5'-PHOSPHORIBOSYL)ANTHRANILATE ISOMERASE"/>
    <property type="match status" value="1"/>
</dbReference>
<dbReference type="PANTHER" id="PTHR42894">
    <property type="entry name" value="N-(5'-PHOSPHORIBOSYL)ANTHRANILATE ISOMERASE"/>
    <property type="match status" value="1"/>
</dbReference>
<evidence type="ECO:0000256" key="2">
    <source>
        <dbReference type="ARBA" id="ARBA00004664"/>
    </source>
</evidence>
<keyword evidence="6 10" id="KW-0028">Amino-acid biosynthesis</keyword>
<evidence type="ECO:0000256" key="10">
    <source>
        <dbReference type="HAMAP-Rule" id="MF_00135"/>
    </source>
</evidence>
<dbReference type="GO" id="GO:0004640">
    <property type="term" value="F:phosphoribosylanthranilate isomerase activity"/>
    <property type="evidence" value="ECO:0007669"/>
    <property type="project" value="UniProtKB-UniRule"/>
</dbReference>
<keyword evidence="8 10" id="KW-0057">Aromatic amino acid biosynthesis</keyword>
<accession>A0A8D5FFE9</accession>
<organism evidence="12 13">
    <name type="scientific">Desulfomarina profundi</name>
    <dbReference type="NCBI Taxonomy" id="2772557"/>
    <lineage>
        <taxon>Bacteria</taxon>
        <taxon>Pseudomonadati</taxon>
        <taxon>Thermodesulfobacteriota</taxon>
        <taxon>Desulfobulbia</taxon>
        <taxon>Desulfobulbales</taxon>
        <taxon>Desulfobulbaceae</taxon>
        <taxon>Desulfomarina</taxon>
    </lineage>
</organism>
<reference evidence="12" key="1">
    <citation type="submission" date="2020-09" db="EMBL/GenBank/DDBJ databases">
        <title>Desulfogranum mesoprofundum gen. nov., sp. nov., a novel mesophilic, sulfate-reducing chemolithoautotroph isolated from a deep-sea hydrothermal vent chimney in the Suiyo Seamount.</title>
        <authorList>
            <person name="Hashimoto Y."/>
            <person name="Nakagawa S."/>
        </authorList>
    </citation>
    <scope>NUCLEOTIDE SEQUENCE</scope>
    <source>
        <strain evidence="12">KT2</strain>
    </source>
</reference>
<dbReference type="HAMAP" id="MF_00135">
    <property type="entry name" value="PRAI"/>
    <property type="match status" value="1"/>
</dbReference>
<evidence type="ECO:0000256" key="7">
    <source>
        <dbReference type="ARBA" id="ARBA00022822"/>
    </source>
</evidence>
<comment type="catalytic activity">
    <reaction evidence="1 10">
        <text>N-(5-phospho-beta-D-ribosyl)anthranilate = 1-(2-carboxyphenylamino)-1-deoxy-D-ribulose 5-phosphate</text>
        <dbReference type="Rhea" id="RHEA:21540"/>
        <dbReference type="ChEBI" id="CHEBI:18277"/>
        <dbReference type="ChEBI" id="CHEBI:58613"/>
        <dbReference type="EC" id="5.3.1.24"/>
    </reaction>
</comment>
<evidence type="ECO:0000313" key="13">
    <source>
        <dbReference type="Proteomes" id="UP000826725"/>
    </source>
</evidence>
<evidence type="ECO:0000256" key="4">
    <source>
        <dbReference type="ARBA" id="ARBA00012572"/>
    </source>
</evidence>
<dbReference type="AlphaFoldDB" id="A0A8D5FFE9"/>
<dbReference type="KEGG" id="dbk:DGMP_10210"/>
<feature type="domain" description="N-(5'phosphoribosyl) anthranilate isomerase (PRAI)" evidence="11">
    <location>
        <begin position="9"/>
        <end position="209"/>
    </location>
</feature>
<comment type="pathway">
    <text evidence="2 10">Amino-acid biosynthesis; L-tryptophan biosynthesis; L-tryptophan from chorismate: step 3/5.</text>
</comment>
<name>A0A8D5FFE9_9BACT</name>
<dbReference type="EMBL" id="AP024086">
    <property type="protein sequence ID" value="BCL60328.1"/>
    <property type="molecule type" value="Genomic_DNA"/>
</dbReference>
<evidence type="ECO:0000256" key="1">
    <source>
        <dbReference type="ARBA" id="ARBA00001164"/>
    </source>
</evidence>